<reference evidence="1" key="1">
    <citation type="submission" date="2023-04" db="EMBL/GenBank/DDBJ databases">
        <title>Candida boidinii NBRC 1967.</title>
        <authorList>
            <person name="Ichikawa N."/>
            <person name="Sato H."/>
            <person name="Tonouchi N."/>
        </authorList>
    </citation>
    <scope>NUCLEOTIDE SEQUENCE</scope>
    <source>
        <strain evidence="1">NBRC 1967</strain>
    </source>
</reference>
<name>A0ACB5TES9_CANBO</name>
<dbReference type="Proteomes" id="UP001165101">
    <property type="component" value="Unassembled WGS sequence"/>
</dbReference>
<accession>A0ACB5TES9</accession>
<evidence type="ECO:0000313" key="1">
    <source>
        <dbReference type="EMBL" id="GME87123.1"/>
    </source>
</evidence>
<keyword evidence="2" id="KW-1185">Reference proteome</keyword>
<gene>
    <name evidence="1" type="ORF">Cboi01_000019700</name>
</gene>
<organism evidence="1 2">
    <name type="scientific">Candida boidinii</name>
    <name type="common">Yeast</name>
    <dbReference type="NCBI Taxonomy" id="5477"/>
    <lineage>
        <taxon>Eukaryota</taxon>
        <taxon>Fungi</taxon>
        <taxon>Dikarya</taxon>
        <taxon>Ascomycota</taxon>
        <taxon>Saccharomycotina</taxon>
        <taxon>Pichiomycetes</taxon>
        <taxon>Pichiales</taxon>
        <taxon>Pichiaceae</taxon>
        <taxon>Ogataea</taxon>
        <taxon>Ogataea/Candida clade</taxon>
    </lineage>
</organism>
<dbReference type="EMBL" id="BSXV01000045">
    <property type="protein sequence ID" value="GME87123.1"/>
    <property type="molecule type" value="Genomic_DNA"/>
</dbReference>
<comment type="caution">
    <text evidence="1">The sequence shown here is derived from an EMBL/GenBank/DDBJ whole genome shotgun (WGS) entry which is preliminary data.</text>
</comment>
<evidence type="ECO:0000313" key="2">
    <source>
        <dbReference type="Proteomes" id="UP001165101"/>
    </source>
</evidence>
<protein>
    <submittedName>
        <fullName evidence="1">Unnamed protein product</fullName>
    </submittedName>
</protein>
<sequence length="747" mass="83136">MSEAQSASQFDWAKNIPCRNIQIHGFCKWANKGCSFNHEQPSGNGSSSGIEPASTTVSSSNLENSAPSTATSTTDLSSSSTTTQITSNISNTVPSPVARNAITESDTSISSTPGTSLSTPVSDRKKFNLDTPSFTPSAPTLTSRFSQMSPKLSDIPTFVPSNNNSSVNVSNAANATGMNSTASMSTFNPETSTSFTPFSPSTPQVQTNESNYFSGQNGEAGLQNQENDGQHDPSGQSVHQPEHHYIEQDPSFNDPFFQQTNLYPINYHLYAPQASTPLSLSKKKHERTVNELFISDHLRQEIQSKNEECLKTVIPSQYNLPVHVEQYHSLYPIDLKYDKSANSFGYPTTIYKVQSNDDGKLYAMRRLENVPITSEKSFASIPKWSSINNANIVKVHEAFTTRAFGDNSLIIIYDYHPNSSTLVEHHFYHIKQREPVLITEYVLWNYLIQLTNALTDIHQQGLAVRKLDPSKIIMTGTNRIRLSSCALPDILEASTEIREKEKNGDSTGGNVSTLTDKLNSSMKISETEPSKASIDKNKLIELQRADLKELGFLIYNLAKTSVMISDNTLEPSAIISKLKLSDFFKSVLRFLIIEDDEGEEKPEGITIAKLQALIAPKIFSNLNQLQFATDDMESQLSREVENGRLVRLISKLDLISNRPENIKDGSWSDTGERYPIKLFRDYVFHQVDDTGKPVIDLNHVITCLNKLDAGVEENLLLVSADEMSCLIISYKTLKNLVETCFHQLRHR</sequence>
<proteinExistence type="predicted"/>